<feature type="transmembrane region" description="Helical" evidence="6">
    <location>
        <begin position="176"/>
        <end position="197"/>
    </location>
</feature>
<comment type="subcellular location">
    <subcellularLocation>
        <location evidence="1">Cell membrane</location>
        <topology evidence="1">Multi-pass membrane protein</topology>
    </subcellularLocation>
</comment>
<evidence type="ECO:0000256" key="1">
    <source>
        <dbReference type="ARBA" id="ARBA00004651"/>
    </source>
</evidence>
<dbReference type="KEGG" id="jda:BW727_101034"/>
<keyword evidence="2" id="KW-1003">Cell membrane</keyword>
<dbReference type="RefSeq" id="WP_062470192.1">
    <property type="nucleotide sequence ID" value="NZ_BBYN01000018.1"/>
</dbReference>
<dbReference type="STRING" id="708126.BW727_101034"/>
<dbReference type="Proteomes" id="UP000188993">
    <property type="component" value="Chromosome"/>
</dbReference>
<name>A0A1S6IPB0_9LACT</name>
<dbReference type="PANTHER" id="PTHR30213">
    <property type="entry name" value="INNER MEMBRANE PROTEIN YHJD"/>
    <property type="match status" value="1"/>
</dbReference>
<feature type="transmembrane region" description="Helical" evidence="6">
    <location>
        <begin position="129"/>
        <end position="152"/>
    </location>
</feature>
<proteinExistence type="predicted"/>
<dbReference type="OrthoDB" id="9775903at2"/>
<accession>A0A1S6IPB0</accession>
<feature type="transmembrane region" description="Helical" evidence="6">
    <location>
        <begin position="88"/>
        <end position="108"/>
    </location>
</feature>
<organism evidence="7 8">
    <name type="scientific">Jeotgalibaca dankookensis</name>
    <dbReference type="NCBI Taxonomy" id="708126"/>
    <lineage>
        <taxon>Bacteria</taxon>
        <taxon>Bacillati</taxon>
        <taxon>Bacillota</taxon>
        <taxon>Bacilli</taxon>
        <taxon>Lactobacillales</taxon>
        <taxon>Carnobacteriaceae</taxon>
        <taxon>Jeotgalibaca</taxon>
    </lineage>
</organism>
<evidence type="ECO:0000256" key="2">
    <source>
        <dbReference type="ARBA" id="ARBA00022475"/>
    </source>
</evidence>
<keyword evidence="4 6" id="KW-1133">Transmembrane helix</keyword>
<dbReference type="PIRSF" id="PIRSF035875">
    <property type="entry name" value="RNase_BN"/>
    <property type="match status" value="1"/>
</dbReference>
<evidence type="ECO:0000256" key="4">
    <source>
        <dbReference type="ARBA" id="ARBA00022989"/>
    </source>
</evidence>
<dbReference type="InterPro" id="IPR017039">
    <property type="entry name" value="Virul_fac_BrkB"/>
</dbReference>
<dbReference type="Pfam" id="PF03631">
    <property type="entry name" value="Virul_fac_BrkB"/>
    <property type="match status" value="1"/>
</dbReference>
<gene>
    <name evidence="7" type="ORF">BW727_101034</name>
</gene>
<keyword evidence="5 6" id="KW-0472">Membrane</keyword>
<reference evidence="7 8" key="1">
    <citation type="journal article" date="2014" name="Int. J. Syst. Evol. Microbiol.">
        <title>Jeotgalibaca dankookensis gen. nov., sp. nov., a member of the family Carnobacteriaceae, isolated from seujeot (Korean traditional food).</title>
        <authorList>
            <person name="Lee D.G."/>
            <person name="Trujillo M.E."/>
            <person name="Kang H."/>
            <person name="Ahn T.Y."/>
        </authorList>
    </citation>
    <scope>NUCLEOTIDE SEQUENCE [LARGE SCALE GENOMIC DNA]</scope>
    <source>
        <strain evidence="7 8">EX-07</strain>
    </source>
</reference>
<evidence type="ECO:0000313" key="8">
    <source>
        <dbReference type="Proteomes" id="UP000188993"/>
    </source>
</evidence>
<evidence type="ECO:0000256" key="5">
    <source>
        <dbReference type="ARBA" id="ARBA00023136"/>
    </source>
</evidence>
<evidence type="ECO:0000256" key="6">
    <source>
        <dbReference type="SAM" id="Phobius"/>
    </source>
</evidence>
<feature type="transmembrane region" description="Helical" evidence="6">
    <location>
        <begin position="242"/>
        <end position="269"/>
    </location>
</feature>
<keyword evidence="8" id="KW-1185">Reference proteome</keyword>
<feature type="transmembrane region" description="Helical" evidence="6">
    <location>
        <begin position="29"/>
        <end position="51"/>
    </location>
</feature>
<dbReference type="AlphaFoldDB" id="A0A1S6IPB0"/>
<dbReference type="NCBIfam" id="TIGR00765">
    <property type="entry name" value="yihY_not_rbn"/>
    <property type="match status" value="1"/>
</dbReference>
<keyword evidence="3 6" id="KW-0812">Transmembrane</keyword>
<dbReference type="EMBL" id="CP019728">
    <property type="protein sequence ID" value="AQS53404.1"/>
    <property type="molecule type" value="Genomic_DNA"/>
</dbReference>
<evidence type="ECO:0000313" key="7">
    <source>
        <dbReference type="EMBL" id="AQS53404.1"/>
    </source>
</evidence>
<sequence>MKSLKLPNTVTIILEHFKRAEIGRQAAELAYYVLLALFPLLLALANFIPFLPIPTDQVLEYVELGVPDQVATIILPILEGYLEGGNGGAISIGIIISLWPASKAFTVFQRVLNQVYDADERKNFIISRIFSFLTVLLMVSLVGAVAFIFVFGREILELIQSLIPIDILGIITAFEYFRWIVAFGILIIIMTFIYYFIPNVKWPLKYAVPGAILTTLGFLLVSQLFSLYISLAGGASIGTGTIGVFIVLMIWLYLLGIVFILGGVLNVIIYDYKHAHEEPVDKNFPYVSIIYSENGQALMPKQVLKRALFKDTHTSH</sequence>
<evidence type="ECO:0000256" key="3">
    <source>
        <dbReference type="ARBA" id="ARBA00022692"/>
    </source>
</evidence>
<dbReference type="PANTHER" id="PTHR30213:SF0">
    <property type="entry name" value="UPF0761 MEMBRANE PROTEIN YIHY"/>
    <property type="match status" value="1"/>
</dbReference>
<protein>
    <submittedName>
        <fullName evidence="7">Uncharacterized protein</fullName>
    </submittedName>
</protein>
<dbReference type="GO" id="GO:0005886">
    <property type="term" value="C:plasma membrane"/>
    <property type="evidence" value="ECO:0007669"/>
    <property type="project" value="UniProtKB-SubCell"/>
</dbReference>
<feature type="transmembrane region" description="Helical" evidence="6">
    <location>
        <begin position="206"/>
        <end position="230"/>
    </location>
</feature>